<evidence type="ECO:0000256" key="1">
    <source>
        <dbReference type="SAM" id="SignalP"/>
    </source>
</evidence>
<dbReference type="RefSeq" id="WP_112575088.1">
    <property type="nucleotide sequence ID" value="NZ_CP043450.1"/>
</dbReference>
<proteinExistence type="predicted"/>
<evidence type="ECO:0000313" key="2">
    <source>
        <dbReference type="EMBL" id="QEM12366.1"/>
    </source>
</evidence>
<name>A0A5C1I3D5_9SPHI</name>
<dbReference type="EMBL" id="CP043450">
    <property type="protein sequence ID" value="QEM12366.1"/>
    <property type="molecule type" value="Genomic_DNA"/>
</dbReference>
<sequence>MKKVKMGLMALAALTGMGSAFAAAPRHAKNATTYYAIKSGSSFVWRTTPAGHCLNTAVSATCTITTAVQPTDGVVPAGHAVTFQNYK</sequence>
<dbReference type="AlphaFoldDB" id="A0A5C1I3D5"/>
<reference evidence="2" key="1">
    <citation type="submission" date="2019-08" db="EMBL/GenBank/DDBJ databases">
        <title>Comparative genome analysis confer to the adaptation heavy metal polluted environment.</title>
        <authorList>
            <person name="Li Y."/>
        </authorList>
    </citation>
    <scope>NUCLEOTIDE SEQUENCE [LARGE SCALE GENOMIC DNA]</scope>
    <source>
        <strain evidence="2">P1</strain>
    </source>
</reference>
<accession>A0A5C1I3D5</accession>
<organism evidence="2 3">
    <name type="scientific">Mucilaginibacter rubeus</name>
    <dbReference type="NCBI Taxonomy" id="2027860"/>
    <lineage>
        <taxon>Bacteria</taxon>
        <taxon>Pseudomonadati</taxon>
        <taxon>Bacteroidota</taxon>
        <taxon>Sphingobacteriia</taxon>
        <taxon>Sphingobacteriales</taxon>
        <taxon>Sphingobacteriaceae</taxon>
        <taxon>Mucilaginibacter</taxon>
    </lineage>
</organism>
<evidence type="ECO:0000313" key="3">
    <source>
        <dbReference type="Proteomes" id="UP000251402"/>
    </source>
</evidence>
<dbReference type="KEGG" id="mrub:DEO27_020880"/>
<feature type="chain" id="PRO_5022714665" evidence="1">
    <location>
        <begin position="23"/>
        <end position="87"/>
    </location>
</feature>
<gene>
    <name evidence="2" type="ORF">DEO27_020880</name>
</gene>
<protein>
    <submittedName>
        <fullName evidence="2">Uncharacterized protein</fullName>
    </submittedName>
</protein>
<dbReference type="Proteomes" id="UP000251402">
    <property type="component" value="Chromosome"/>
</dbReference>
<keyword evidence="3" id="KW-1185">Reference proteome</keyword>
<keyword evidence="1" id="KW-0732">Signal</keyword>
<feature type="signal peptide" evidence="1">
    <location>
        <begin position="1"/>
        <end position="22"/>
    </location>
</feature>